<dbReference type="EMBL" id="JAUJEA010000003">
    <property type="protein sequence ID" value="MDN5201812.1"/>
    <property type="molecule type" value="Genomic_DNA"/>
</dbReference>
<dbReference type="EC" id="2.7.13.3" evidence="2"/>
<dbReference type="Gene3D" id="1.25.40.10">
    <property type="entry name" value="Tetratricopeptide repeat domain"/>
    <property type="match status" value="1"/>
</dbReference>
<feature type="coiled-coil region" evidence="9">
    <location>
        <begin position="322"/>
        <end position="360"/>
    </location>
</feature>
<keyword evidence="4" id="KW-0547">Nucleotide-binding</keyword>
<dbReference type="Pfam" id="PF02518">
    <property type="entry name" value="HATPase_c"/>
    <property type="match status" value="1"/>
</dbReference>
<keyword evidence="10" id="KW-1133">Transmembrane helix</keyword>
<keyword evidence="5 12" id="KW-0418">Kinase</keyword>
<dbReference type="Gene3D" id="1.10.287.130">
    <property type="match status" value="1"/>
</dbReference>
<keyword evidence="13" id="KW-1185">Reference proteome</keyword>
<feature type="domain" description="Histidine kinase" evidence="11">
    <location>
        <begin position="374"/>
        <end position="589"/>
    </location>
</feature>
<dbReference type="Pfam" id="PF13424">
    <property type="entry name" value="TPR_12"/>
    <property type="match status" value="1"/>
</dbReference>
<keyword evidence="7" id="KW-0902">Two-component regulatory system</keyword>
<dbReference type="PROSITE" id="PS50109">
    <property type="entry name" value="HIS_KIN"/>
    <property type="match status" value="1"/>
</dbReference>
<dbReference type="SUPFAM" id="SSF47384">
    <property type="entry name" value="Homodimeric domain of signal transducing histidine kinase"/>
    <property type="match status" value="1"/>
</dbReference>
<evidence type="ECO:0000256" key="7">
    <source>
        <dbReference type="ARBA" id="ARBA00023012"/>
    </source>
</evidence>
<evidence type="ECO:0000256" key="2">
    <source>
        <dbReference type="ARBA" id="ARBA00012438"/>
    </source>
</evidence>
<dbReference type="PANTHER" id="PTHR42878">
    <property type="entry name" value="TWO-COMPONENT HISTIDINE KINASE"/>
    <property type="match status" value="1"/>
</dbReference>
<keyword evidence="8" id="KW-0802">TPR repeat</keyword>
<reference evidence="12" key="1">
    <citation type="submission" date="2023-06" db="EMBL/GenBank/DDBJ databases">
        <title>Genomic of Parafulvivirga corallium.</title>
        <authorList>
            <person name="Wang G."/>
        </authorList>
    </citation>
    <scope>NUCLEOTIDE SEQUENCE</scope>
    <source>
        <strain evidence="12">BMA10</strain>
    </source>
</reference>
<evidence type="ECO:0000256" key="1">
    <source>
        <dbReference type="ARBA" id="ARBA00000085"/>
    </source>
</evidence>
<dbReference type="SUPFAM" id="SSF55874">
    <property type="entry name" value="ATPase domain of HSP90 chaperone/DNA topoisomerase II/histidine kinase"/>
    <property type="match status" value="1"/>
</dbReference>
<gene>
    <name evidence="12" type="ORF">QQ008_10575</name>
</gene>
<evidence type="ECO:0000256" key="8">
    <source>
        <dbReference type="PROSITE-ProRule" id="PRU00339"/>
    </source>
</evidence>
<evidence type="ECO:0000256" key="9">
    <source>
        <dbReference type="SAM" id="Coils"/>
    </source>
</evidence>
<dbReference type="InterPro" id="IPR019734">
    <property type="entry name" value="TPR_rpt"/>
</dbReference>
<dbReference type="InterPro" id="IPR036890">
    <property type="entry name" value="HATPase_C_sf"/>
</dbReference>
<keyword evidence="10" id="KW-0472">Membrane</keyword>
<evidence type="ECO:0000256" key="4">
    <source>
        <dbReference type="ARBA" id="ARBA00022741"/>
    </source>
</evidence>
<evidence type="ECO:0000256" key="10">
    <source>
        <dbReference type="SAM" id="Phobius"/>
    </source>
</evidence>
<keyword evidence="6" id="KW-0067">ATP-binding</keyword>
<keyword evidence="3" id="KW-0808">Transferase</keyword>
<proteinExistence type="predicted"/>
<dbReference type="InterPro" id="IPR036097">
    <property type="entry name" value="HisK_dim/P_sf"/>
</dbReference>
<dbReference type="InterPro" id="IPR003594">
    <property type="entry name" value="HATPase_dom"/>
</dbReference>
<protein>
    <recommendedName>
        <fullName evidence="2">histidine kinase</fullName>
        <ecNumber evidence="2">2.7.13.3</ecNumber>
    </recommendedName>
</protein>
<dbReference type="RefSeq" id="WP_346751840.1">
    <property type="nucleotide sequence ID" value="NZ_JAUJEA010000003.1"/>
</dbReference>
<keyword evidence="9" id="KW-0175">Coiled coil</keyword>
<evidence type="ECO:0000256" key="6">
    <source>
        <dbReference type="ARBA" id="ARBA00022840"/>
    </source>
</evidence>
<dbReference type="Proteomes" id="UP001172082">
    <property type="component" value="Unassembled WGS sequence"/>
</dbReference>
<evidence type="ECO:0000313" key="13">
    <source>
        <dbReference type="Proteomes" id="UP001172082"/>
    </source>
</evidence>
<dbReference type="SMART" id="SM00387">
    <property type="entry name" value="HATPase_c"/>
    <property type="match status" value="1"/>
</dbReference>
<dbReference type="PANTHER" id="PTHR42878:SF7">
    <property type="entry name" value="SENSOR HISTIDINE KINASE GLRK"/>
    <property type="match status" value="1"/>
</dbReference>
<dbReference type="SMART" id="SM00028">
    <property type="entry name" value="TPR"/>
    <property type="match status" value="3"/>
</dbReference>
<dbReference type="InterPro" id="IPR050351">
    <property type="entry name" value="BphY/WalK/GraS-like"/>
</dbReference>
<feature type="transmembrane region" description="Helical" evidence="10">
    <location>
        <begin position="304"/>
        <end position="325"/>
    </location>
</feature>
<dbReference type="InterPro" id="IPR005467">
    <property type="entry name" value="His_kinase_dom"/>
</dbReference>
<evidence type="ECO:0000259" key="11">
    <source>
        <dbReference type="PROSITE" id="PS50109"/>
    </source>
</evidence>
<comment type="caution">
    <text evidence="12">The sequence shown here is derived from an EMBL/GenBank/DDBJ whole genome shotgun (WGS) entry which is preliminary data.</text>
</comment>
<name>A0ABT8KP55_9BACT</name>
<accession>A0ABT8KP55</accession>
<sequence>MIFKRLFSQSRGRYHLSIIFSFFLAQFSVASQINQPELSKEVVSKLQEYKVYLTRFKESGEVLKQAEYLDKIAFVYWKHNHLPQAVDHFEQSMVIYKKNNLTDKLSKTYANCGIIYSELQNYAEALSCFQKELKLTRKSNDKLDICYSLINVSRMFGLLGKDKKAIKHLKTALELSQQMGDVKLMRTCHAMLAKSHDQLGNEKKSNEHLTQYSAFGNYIDQDDLEDINEDNRSKLNEMKDRIYAIEEEVRDKDIALVKQGQTIKEIERAKREREFEIEILQKDRQIQEFALKEQKSRLAFEKTIRIYLVVGLSLITILTVFLLKARHTIRNQNKRLKLYNENLEEEVDLRTKKLQTTNAELTLINRDLDTLVYKTSHDLKSPLTTAEGLCNLALLDIKEKSGIDHINKIKDELGGMTLILDQLAKLRDIKYSEIELSTFSCRKLIEEVIDEELAPQSHFKKVKFSFDIPKNLKLNGDYNLIKIIFTNVLKNAFQYSLAEQKGHQPSVSISSKEASSNLEIMVKNNGEKIPDNLAKKVFNMFFKASLNSNGPGLGLYTAKLAANRLMGHIFYKRTAESETAFSIVLPKFASMQ</sequence>
<evidence type="ECO:0000256" key="3">
    <source>
        <dbReference type="ARBA" id="ARBA00022679"/>
    </source>
</evidence>
<dbReference type="GO" id="GO:0016301">
    <property type="term" value="F:kinase activity"/>
    <property type="evidence" value="ECO:0007669"/>
    <property type="project" value="UniProtKB-KW"/>
</dbReference>
<feature type="repeat" description="TPR" evidence="8">
    <location>
        <begin position="106"/>
        <end position="139"/>
    </location>
</feature>
<comment type="catalytic activity">
    <reaction evidence="1">
        <text>ATP + protein L-histidine = ADP + protein N-phospho-L-histidine.</text>
        <dbReference type="EC" id="2.7.13.3"/>
    </reaction>
</comment>
<organism evidence="12 13">
    <name type="scientific">Splendidivirga corallicola</name>
    <dbReference type="NCBI Taxonomy" id="3051826"/>
    <lineage>
        <taxon>Bacteria</taxon>
        <taxon>Pseudomonadati</taxon>
        <taxon>Bacteroidota</taxon>
        <taxon>Cytophagia</taxon>
        <taxon>Cytophagales</taxon>
        <taxon>Splendidivirgaceae</taxon>
        <taxon>Splendidivirga</taxon>
    </lineage>
</organism>
<evidence type="ECO:0000313" key="12">
    <source>
        <dbReference type="EMBL" id="MDN5201812.1"/>
    </source>
</evidence>
<dbReference type="InterPro" id="IPR011990">
    <property type="entry name" value="TPR-like_helical_dom_sf"/>
</dbReference>
<evidence type="ECO:0000256" key="5">
    <source>
        <dbReference type="ARBA" id="ARBA00022777"/>
    </source>
</evidence>
<keyword evidence="10" id="KW-0812">Transmembrane</keyword>
<dbReference type="SUPFAM" id="SSF48452">
    <property type="entry name" value="TPR-like"/>
    <property type="match status" value="1"/>
</dbReference>
<dbReference type="PROSITE" id="PS50005">
    <property type="entry name" value="TPR"/>
    <property type="match status" value="1"/>
</dbReference>
<feature type="coiled-coil region" evidence="9">
    <location>
        <begin position="221"/>
        <end position="283"/>
    </location>
</feature>
<dbReference type="Gene3D" id="3.30.565.10">
    <property type="entry name" value="Histidine kinase-like ATPase, C-terminal domain"/>
    <property type="match status" value="1"/>
</dbReference>